<evidence type="ECO:0000256" key="2">
    <source>
        <dbReference type="ARBA" id="ARBA00005641"/>
    </source>
</evidence>
<dbReference type="PROSITE" id="PS00659">
    <property type="entry name" value="GLYCOSYL_HYDROL_F5"/>
    <property type="match status" value="1"/>
</dbReference>
<comment type="catalytic activity">
    <reaction evidence="1">
        <text>Endohydrolysis of (1-&gt;4)-beta-D-glucosidic linkages in cellulose, lichenin and cereal beta-D-glucans.</text>
        <dbReference type="EC" id="3.2.1.4"/>
    </reaction>
</comment>
<gene>
    <name evidence="17" type="ORF">C2857_007911</name>
</gene>
<feature type="compositionally biased region" description="Low complexity" evidence="14">
    <location>
        <begin position="365"/>
        <end position="389"/>
    </location>
</feature>
<dbReference type="InterPro" id="IPR018087">
    <property type="entry name" value="Glyco_hydro_5_CS"/>
</dbReference>
<dbReference type="EC" id="3.2.1.4" evidence="3"/>
<proteinExistence type="inferred from homology"/>
<evidence type="ECO:0000256" key="13">
    <source>
        <dbReference type="RuleBase" id="RU361153"/>
    </source>
</evidence>
<protein>
    <recommendedName>
        <fullName evidence="12">Endoglucanase EG-II</fullName>
        <ecNumber evidence="3">3.2.1.4</ecNumber>
    </recommendedName>
</protein>
<dbReference type="PANTHER" id="PTHR34142">
    <property type="entry name" value="ENDO-BETA-1,4-GLUCANASE A"/>
    <property type="match status" value="1"/>
</dbReference>
<evidence type="ECO:0000256" key="8">
    <source>
        <dbReference type="ARBA" id="ARBA00023283"/>
    </source>
</evidence>
<feature type="signal peptide" evidence="15">
    <location>
        <begin position="1"/>
        <end position="19"/>
    </location>
</feature>
<dbReference type="GO" id="GO:0030245">
    <property type="term" value="P:cellulose catabolic process"/>
    <property type="evidence" value="ECO:0007669"/>
    <property type="project" value="UniProtKB-KW"/>
</dbReference>
<feature type="domain" description="Glycoside hydrolase family 5" evidence="16">
    <location>
        <begin position="69"/>
        <end position="318"/>
    </location>
</feature>
<keyword evidence="4 15" id="KW-0732">Signal</keyword>
<dbReference type="AlphaFoldDB" id="A0A7S9KMY0"/>
<evidence type="ECO:0000256" key="1">
    <source>
        <dbReference type="ARBA" id="ARBA00000966"/>
    </source>
</evidence>
<evidence type="ECO:0000256" key="11">
    <source>
        <dbReference type="ARBA" id="ARBA00059691"/>
    </source>
</evidence>
<evidence type="ECO:0000256" key="5">
    <source>
        <dbReference type="ARBA" id="ARBA00022801"/>
    </source>
</evidence>
<dbReference type="Gene3D" id="3.20.20.80">
    <property type="entry name" value="Glycosidases"/>
    <property type="match status" value="1"/>
</dbReference>
<comment type="similarity">
    <text evidence="2 13">Belongs to the glycosyl hydrolase 5 (cellulase A) family.</text>
</comment>
<evidence type="ECO:0000256" key="12">
    <source>
        <dbReference type="ARBA" id="ARBA00074271"/>
    </source>
</evidence>
<keyword evidence="6" id="KW-0136">Cellulose degradation</keyword>
<dbReference type="InterPro" id="IPR001547">
    <property type="entry name" value="Glyco_hydro_5"/>
</dbReference>
<keyword evidence="18" id="KW-1185">Reference proteome</keyword>
<evidence type="ECO:0000256" key="9">
    <source>
        <dbReference type="ARBA" id="ARBA00023295"/>
    </source>
</evidence>
<evidence type="ECO:0000256" key="10">
    <source>
        <dbReference type="ARBA" id="ARBA00023326"/>
    </source>
</evidence>
<evidence type="ECO:0000259" key="16">
    <source>
        <dbReference type="Pfam" id="PF00150"/>
    </source>
</evidence>
<dbReference type="OrthoDB" id="5823761at2759"/>
<evidence type="ECO:0000256" key="6">
    <source>
        <dbReference type="ARBA" id="ARBA00023001"/>
    </source>
</evidence>
<dbReference type="PANTHER" id="PTHR34142:SF5">
    <property type="entry name" value="CBM1 DOMAIN-CONTAINING PROTEIN"/>
    <property type="match status" value="1"/>
</dbReference>
<evidence type="ECO:0000256" key="15">
    <source>
        <dbReference type="SAM" id="SignalP"/>
    </source>
</evidence>
<dbReference type="SUPFAM" id="SSF51445">
    <property type="entry name" value="(Trans)glycosidases"/>
    <property type="match status" value="1"/>
</dbReference>
<feature type="region of interest" description="Disordered" evidence="14">
    <location>
        <begin position="355"/>
        <end position="412"/>
    </location>
</feature>
<dbReference type="Pfam" id="PF00150">
    <property type="entry name" value="Cellulase"/>
    <property type="match status" value="1"/>
</dbReference>
<evidence type="ECO:0000256" key="4">
    <source>
        <dbReference type="ARBA" id="ARBA00022729"/>
    </source>
</evidence>
<dbReference type="FunFam" id="3.20.20.80:FF:000124">
    <property type="entry name" value="Exported cellulase"/>
    <property type="match status" value="1"/>
</dbReference>
<dbReference type="Proteomes" id="UP000594364">
    <property type="component" value="Chromosome 1"/>
</dbReference>
<reference evidence="17 18" key="1">
    <citation type="journal article" date="2018" name="PLoS Genet.">
        <title>Repeat elements organise 3D genome structure and mediate transcription in the filamentous fungus Epichloe festucae.</title>
        <authorList>
            <person name="Winter D.J."/>
            <person name="Ganley A.R.D."/>
            <person name="Young C.A."/>
            <person name="Liachko I."/>
            <person name="Schardl C.L."/>
            <person name="Dupont P.Y."/>
            <person name="Berry D."/>
            <person name="Ram A."/>
            <person name="Scott B."/>
            <person name="Cox M.P."/>
        </authorList>
    </citation>
    <scope>NUCLEOTIDE SEQUENCE [LARGE SCALE GENOMIC DNA]</scope>
    <source>
        <strain evidence="17 18">Fl1</strain>
    </source>
</reference>
<name>A0A7S9KMY0_EPIFF</name>
<evidence type="ECO:0000256" key="3">
    <source>
        <dbReference type="ARBA" id="ARBA00012601"/>
    </source>
</evidence>
<keyword evidence="5 13" id="KW-0378">Hydrolase</keyword>
<accession>A0A7S9KMY0</accession>
<dbReference type="GO" id="GO:0008810">
    <property type="term" value="F:cellulase activity"/>
    <property type="evidence" value="ECO:0007669"/>
    <property type="project" value="UniProtKB-EC"/>
</dbReference>
<comment type="function">
    <text evidence="11">Endoglucanase (EG) that cleaves the internal beta-1,4-glucosidic bonds in cellulose. The degradation of cellulose involves an interplay between different cellulolytic enzymes. Hydrolysis starts with EGs, which cut internal glycosidic linkages to reduce the polymerization degree of the substrate and creates new chain ends for exocellobiohydrolases (CBHs). The CBH release the disaccharide cellobiose from the non-reducing end of the cellulose polymer chain. Finally, beta-1,4-glucosidases hydrolyze the cellobiose and other short cello-oligosaccharides into glucose units.</text>
</comment>
<evidence type="ECO:0000313" key="17">
    <source>
        <dbReference type="EMBL" id="QPG95255.1"/>
    </source>
</evidence>
<dbReference type="InterPro" id="IPR017853">
    <property type="entry name" value="GH"/>
</dbReference>
<keyword evidence="9 13" id="KW-0326">Glycosidase</keyword>
<dbReference type="EMBL" id="CP031385">
    <property type="protein sequence ID" value="QPG95255.1"/>
    <property type="molecule type" value="Genomic_DNA"/>
</dbReference>
<evidence type="ECO:0000256" key="7">
    <source>
        <dbReference type="ARBA" id="ARBA00023277"/>
    </source>
</evidence>
<evidence type="ECO:0000313" key="18">
    <source>
        <dbReference type="Proteomes" id="UP000594364"/>
    </source>
</evidence>
<keyword evidence="7" id="KW-0119">Carbohydrate metabolism</keyword>
<organism evidence="17 18">
    <name type="scientific">Epichloe festucae (strain Fl1)</name>
    <dbReference type="NCBI Taxonomy" id="877507"/>
    <lineage>
        <taxon>Eukaryota</taxon>
        <taxon>Fungi</taxon>
        <taxon>Dikarya</taxon>
        <taxon>Ascomycota</taxon>
        <taxon>Pezizomycotina</taxon>
        <taxon>Sordariomycetes</taxon>
        <taxon>Hypocreomycetidae</taxon>
        <taxon>Hypocreales</taxon>
        <taxon>Clavicipitaceae</taxon>
        <taxon>Epichloe</taxon>
    </lineage>
</organism>
<keyword evidence="8" id="KW-0873">Pyrrolidone carboxylic acid</keyword>
<evidence type="ECO:0000256" key="14">
    <source>
        <dbReference type="SAM" id="MobiDB-lite"/>
    </source>
</evidence>
<sequence>MVAFTALLGLLATSTGAMAKLKYLRRSSSLPGTKQGVAMAGIDFGCDIDGSCPIEKVQVPIASLGGADSAGQMKHFVEDDGMNTFRLSMTWQYITAGRPSAKLDKVNWANFDKLVRACLETGAHCMLDLHNFARHDGIIGQGGPSDQVFAALWAQIATYYAGEDRIIFGLMNEPHDLDVRLWASSCQAAVTAIRKAGATSQIILLPGTNFASAETFVSSGSADALAAVTNPDGSTDNLLMDIHKYLDANNSGSLTKCTTNNVAAFKALSDWLRKNKRLAMISETGASMDPTCMAKFCEQNEFIAKNDDVLVGFVAWAAGGFDSTYLLTLAPSKSGGGWTDNKLMRKCILAPFGKAAHAGSSQPNTTTASSTSISLSGQTSVPSDPASAEEAGDGDGNEGNNKNPRKDSSSGQASISTFGVLLACVTTLRFF</sequence>
<feature type="chain" id="PRO_5034418158" description="Endoglucanase EG-II" evidence="15">
    <location>
        <begin position="20"/>
        <end position="431"/>
    </location>
</feature>
<keyword evidence="10" id="KW-0624">Polysaccharide degradation</keyword>